<dbReference type="Proteomes" id="UP000816034">
    <property type="component" value="Unassembled WGS sequence"/>
</dbReference>
<dbReference type="RefSeq" id="XP_044544844.1">
    <property type="nucleotide sequence ID" value="XM_044699247.1"/>
</dbReference>
<protein>
    <submittedName>
        <fullName evidence="1">Uncharacterized protein</fullName>
    </submittedName>
</protein>
<evidence type="ECO:0000313" key="2">
    <source>
        <dbReference type="Proteomes" id="UP000816034"/>
    </source>
</evidence>
<keyword evidence="2" id="KW-1185">Reference proteome</keyword>
<dbReference type="EMBL" id="PYSW02000037">
    <property type="protein sequence ID" value="KAG2377582.1"/>
    <property type="molecule type" value="Genomic_DNA"/>
</dbReference>
<evidence type="ECO:0000313" key="1">
    <source>
        <dbReference type="EMBL" id="KAG2377582.1"/>
    </source>
</evidence>
<gene>
    <name evidence="1" type="ORF">C9374_009098</name>
</gene>
<accession>A0AA88GHQ7</accession>
<dbReference type="GeneID" id="68101552"/>
<proteinExistence type="predicted"/>
<organism evidence="1 2">
    <name type="scientific">Naegleria lovaniensis</name>
    <name type="common">Amoeba</name>
    <dbReference type="NCBI Taxonomy" id="51637"/>
    <lineage>
        <taxon>Eukaryota</taxon>
        <taxon>Discoba</taxon>
        <taxon>Heterolobosea</taxon>
        <taxon>Tetramitia</taxon>
        <taxon>Eutetramitia</taxon>
        <taxon>Vahlkampfiidae</taxon>
        <taxon>Naegleria</taxon>
    </lineage>
</organism>
<name>A0AA88GHQ7_NAELO</name>
<comment type="caution">
    <text evidence="1">The sequence shown here is derived from an EMBL/GenBank/DDBJ whole genome shotgun (WGS) entry which is preliminary data.</text>
</comment>
<reference evidence="1 2" key="1">
    <citation type="journal article" date="2018" name="BMC Genomics">
        <title>The genome of Naegleria lovaniensis, the basis for a comparative approach to unravel pathogenicity factors of the human pathogenic amoeba N. fowleri.</title>
        <authorList>
            <person name="Liechti N."/>
            <person name="Schurch N."/>
            <person name="Bruggmann R."/>
            <person name="Wittwer M."/>
        </authorList>
    </citation>
    <scope>NUCLEOTIDE SEQUENCE [LARGE SCALE GENOMIC DNA]</scope>
    <source>
        <strain evidence="1 2">ATCC 30569</strain>
    </source>
</reference>
<sequence length="213" mass="25477">MVSHEDELLLENCLSTCHDSFLQYFSVLKDSSQTYHLLRKFYRNLEEIVYSQYRGHPSSSILKSIASQVMSAIPVISRLMGRTFHEKFIQLNFAKGDNGPCIQVIQQYCNFKIIITEILLRDIMVSDFGFDCIKIRIDPLVFFRQRLNQVYYDFMLQQMRKVYERDYNRKKAKKALKRSATLNKSQNDKKEFIKYSTRTSKINFKCFKFWYNQ</sequence>
<dbReference type="AlphaFoldDB" id="A0AA88GHQ7"/>